<dbReference type="SMART" id="SM00332">
    <property type="entry name" value="PP2Cc"/>
    <property type="match status" value="1"/>
</dbReference>
<proteinExistence type="predicted"/>
<accession>A0A183A1E8</accession>
<dbReference type="GO" id="GO:0005739">
    <property type="term" value="C:mitochondrion"/>
    <property type="evidence" value="ECO:0007669"/>
    <property type="project" value="TreeGrafter"/>
</dbReference>
<evidence type="ECO:0000313" key="2">
    <source>
        <dbReference type="EMBL" id="VDP28780.1"/>
    </source>
</evidence>
<dbReference type="OrthoDB" id="420076at2759"/>
<name>A0A183A1E8_9TREM</name>
<reference evidence="4" key="1">
    <citation type="submission" date="2016-06" db="UniProtKB">
        <authorList>
            <consortium name="WormBaseParasite"/>
        </authorList>
    </citation>
    <scope>IDENTIFICATION</scope>
</reference>
<dbReference type="PROSITE" id="PS51746">
    <property type="entry name" value="PPM_2"/>
    <property type="match status" value="1"/>
</dbReference>
<dbReference type="InterPro" id="IPR001932">
    <property type="entry name" value="PPM-type_phosphatase-like_dom"/>
</dbReference>
<keyword evidence="3" id="KW-1185">Reference proteome</keyword>
<dbReference type="Pfam" id="PF00481">
    <property type="entry name" value="PP2C"/>
    <property type="match status" value="1"/>
</dbReference>
<dbReference type="Gene3D" id="3.60.40.10">
    <property type="entry name" value="PPM-type phosphatase domain"/>
    <property type="match status" value="1"/>
</dbReference>
<sequence length="434" mass="48192">MVVDCNKLIVKGSFYRGALRNVVRIIRRCHSQDFGDELDLPHEPRVPETEVNKRISGHEISYANAPDRVMFSANQVGVNRPVEDRQNTLYCRSHYGGTVFTVVDGHGGHACAHAINLLHSDYVVAGMLPPELCEQVLSDLRAIEGTSAPFTSYELFERLWSKPEAIPTGESELDLDLSTSAQPSHRGPFLDKALLRIVFSGCVSTSAYIPCNGKEMYVTQVGDCGAVLGKADSAGGFTLPTDPHNADNEMDVNRLRSSHPTHESAFVIRDDRLLGELMPLRAFGDIRFKWPSEELKHVARLLDLPPNYPIMPAFYATPPYLCSTPQVVWRPLIKNRDHFLVLGTDGLWDMLSPKEVVNVVAQHWFDYNGDPSVCGPGDTAASRLIRTALGGDEMDPERISAHISMPATVARYYRDDITVVVVYLPTAAHSEPRR</sequence>
<dbReference type="InterPro" id="IPR015655">
    <property type="entry name" value="PP2C"/>
</dbReference>
<dbReference type="GO" id="GO:0004741">
    <property type="term" value="F:[pyruvate dehydrogenase (acetyl-transferring)]-phosphatase activity"/>
    <property type="evidence" value="ECO:0007669"/>
    <property type="project" value="TreeGrafter"/>
</dbReference>
<dbReference type="InterPro" id="IPR036457">
    <property type="entry name" value="PPM-type-like_dom_sf"/>
</dbReference>
<evidence type="ECO:0000313" key="4">
    <source>
        <dbReference type="WBParaSite" id="ECPE_0000078301-mRNA-1"/>
    </source>
</evidence>
<dbReference type="CDD" id="cd00143">
    <property type="entry name" value="PP2Cc"/>
    <property type="match status" value="1"/>
</dbReference>
<dbReference type="PANTHER" id="PTHR13832:SF792">
    <property type="entry name" value="GM14286P"/>
    <property type="match status" value="1"/>
</dbReference>
<protein>
    <submittedName>
        <fullName evidence="4">PPM-type phosphatase domain-containing protein</fullName>
    </submittedName>
</protein>
<dbReference type="SUPFAM" id="SSF81606">
    <property type="entry name" value="PP2C-like"/>
    <property type="match status" value="1"/>
</dbReference>
<evidence type="ECO:0000313" key="3">
    <source>
        <dbReference type="Proteomes" id="UP000272942"/>
    </source>
</evidence>
<dbReference type="WBParaSite" id="ECPE_0000078301-mRNA-1">
    <property type="protein sequence ID" value="ECPE_0000078301-mRNA-1"/>
    <property type="gene ID" value="ECPE_0000078301"/>
</dbReference>
<dbReference type="AlphaFoldDB" id="A0A183A1E8"/>
<reference evidence="2 3" key="2">
    <citation type="submission" date="2018-11" db="EMBL/GenBank/DDBJ databases">
        <authorList>
            <consortium name="Pathogen Informatics"/>
        </authorList>
    </citation>
    <scope>NUCLEOTIDE SEQUENCE [LARGE SCALE GENOMIC DNA]</scope>
    <source>
        <strain evidence="2 3">Egypt</strain>
    </source>
</reference>
<organism evidence="4">
    <name type="scientific">Echinostoma caproni</name>
    <dbReference type="NCBI Taxonomy" id="27848"/>
    <lineage>
        <taxon>Eukaryota</taxon>
        <taxon>Metazoa</taxon>
        <taxon>Spiralia</taxon>
        <taxon>Lophotrochozoa</taxon>
        <taxon>Platyhelminthes</taxon>
        <taxon>Trematoda</taxon>
        <taxon>Digenea</taxon>
        <taxon>Plagiorchiida</taxon>
        <taxon>Echinostomata</taxon>
        <taxon>Echinostomatoidea</taxon>
        <taxon>Echinostomatidae</taxon>
        <taxon>Echinostoma</taxon>
    </lineage>
</organism>
<dbReference type="EMBL" id="UZAN01003180">
    <property type="protein sequence ID" value="VDP28780.1"/>
    <property type="molecule type" value="Genomic_DNA"/>
</dbReference>
<feature type="domain" description="PPM-type phosphatase" evidence="1">
    <location>
        <begin position="68"/>
        <end position="424"/>
    </location>
</feature>
<evidence type="ECO:0000259" key="1">
    <source>
        <dbReference type="PROSITE" id="PS51746"/>
    </source>
</evidence>
<dbReference type="PANTHER" id="PTHR13832">
    <property type="entry name" value="PROTEIN PHOSPHATASE 2C"/>
    <property type="match status" value="1"/>
</dbReference>
<gene>
    <name evidence="2" type="ORF">ECPE_LOCUS783</name>
</gene>
<dbReference type="Proteomes" id="UP000272942">
    <property type="component" value="Unassembled WGS sequence"/>
</dbReference>